<evidence type="ECO:0000313" key="3">
    <source>
        <dbReference type="Proteomes" id="UP000077755"/>
    </source>
</evidence>
<dbReference type="InterPro" id="IPR017451">
    <property type="entry name" value="F-box-assoc_interact_dom"/>
</dbReference>
<evidence type="ECO:0000313" key="2">
    <source>
        <dbReference type="EMBL" id="WOG95793.1"/>
    </source>
</evidence>
<gene>
    <name evidence="2" type="ORF">DCAR_0415122</name>
</gene>
<dbReference type="OrthoDB" id="626202at2759"/>
<dbReference type="PANTHER" id="PTHR35546:SF21">
    <property type="entry name" value="F-BOX DOMAIN-CONTAINING PROTEIN"/>
    <property type="match status" value="1"/>
</dbReference>
<accession>A0A165A773</accession>
<name>A0A165A773_DAUCS</name>
<dbReference type="Proteomes" id="UP000077755">
    <property type="component" value="Chromosome 4"/>
</dbReference>
<dbReference type="OMA" id="DPYLPYV"/>
<dbReference type="InterPro" id="IPR056592">
    <property type="entry name" value="Beta-prop_At3g26010-like"/>
</dbReference>
<keyword evidence="3" id="KW-1185">Reference proteome</keyword>
<reference evidence="2" key="1">
    <citation type="journal article" date="2016" name="Nat. Genet.">
        <title>A high-quality carrot genome assembly provides new insights into carotenoid accumulation and asterid genome evolution.</title>
        <authorList>
            <person name="Iorizzo M."/>
            <person name="Ellison S."/>
            <person name="Senalik D."/>
            <person name="Zeng P."/>
            <person name="Satapoomin P."/>
            <person name="Huang J."/>
            <person name="Bowman M."/>
            <person name="Iovene M."/>
            <person name="Sanseverino W."/>
            <person name="Cavagnaro P."/>
            <person name="Yildiz M."/>
            <person name="Macko-Podgorni A."/>
            <person name="Moranska E."/>
            <person name="Grzebelus E."/>
            <person name="Grzebelus D."/>
            <person name="Ashrafi H."/>
            <person name="Zheng Z."/>
            <person name="Cheng S."/>
            <person name="Spooner D."/>
            <person name="Van Deynze A."/>
            <person name="Simon P."/>
        </authorList>
    </citation>
    <scope>NUCLEOTIDE SEQUENCE</scope>
    <source>
        <tissue evidence="2">Leaf</tissue>
    </source>
</reference>
<reference evidence="2" key="2">
    <citation type="submission" date="2022-03" db="EMBL/GenBank/DDBJ databases">
        <title>Draft title - Genomic analysis of global carrot germplasm unveils the trajectory of domestication and the origin of high carotenoid orange carrot.</title>
        <authorList>
            <person name="Iorizzo M."/>
            <person name="Ellison S."/>
            <person name="Senalik D."/>
            <person name="Macko-Podgorni A."/>
            <person name="Grzebelus D."/>
            <person name="Bostan H."/>
            <person name="Rolling W."/>
            <person name="Curaba J."/>
            <person name="Simon P."/>
        </authorList>
    </citation>
    <scope>NUCLEOTIDE SEQUENCE</scope>
    <source>
        <tissue evidence="2">Leaf</tissue>
    </source>
</reference>
<dbReference type="KEGG" id="dcr:108215896"/>
<dbReference type="NCBIfam" id="TIGR01640">
    <property type="entry name" value="F_box_assoc_1"/>
    <property type="match status" value="1"/>
</dbReference>
<sequence>MESWPGNRDAQANVLSRLPTREFLGLKSVSKDSCRFVSELMSESSFIPQHSKKKEPNSGFFYQESFRGYDDDIKFVSYIIAGKEGVQVRRRVLEFLPEYVVLQASTNGLVCCQSCFGSKHRLIYICNPINKQWISLPFPQFDTKSSLALAFDPFSDVKDDATNFKVVRVYEADKKRYNSLFVFDVYSSENKTWRMSVEICHCTKKLFKNKGIFVAGYLYWLTNGDQILMFSPKEELSLLIAVPVPRAEYRSIPQMCLGEYKGKLCYVVVSVDGFVLWVLEDMFNSVWKLEHSVALDLLEVKHPSFPGNTSSRIQNQLVPLIDPLLVTDGQLFMRVSEDIFLYDFNTGEMKMPCHFSELGFNYFFSPLVLPYSASLVRLCNV</sequence>
<organism evidence="2 3">
    <name type="scientific">Daucus carota subsp. sativus</name>
    <name type="common">Carrot</name>
    <dbReference type="NCBI Taxonomy" id="79200"/>
    <lineage>
        <taxon>Eukaryota</taxon>
        <taxon>Viridiplantae</taxon>
        <taxon>Streptophyta</taxon>
        <taxon>Embryophyta</taxon>
        <taxon>Tracheophyta</taxon>
        <taxon>Spermatophyta</taxon>
        <taxon>Magnoliopsida</taxon>
        <taxon>eudicotyledons</taxon>
        <taxon>Gunneridae</taxon>
        <taxon>Pentapetalae</taxon>
        <taxon>asterids</taxon>
        <taxon>campanulids</taxon>
        <taxon>Apiales</taxon>
        <taxon>Apiaceae</taxon>
        <taxon>Apioideae</taxon>
        <taxon>Scandiceae</taxon>
        <taxon>Daucinae</taxon>
        <taxon>Daucus</taxon>
        <taxon>Daucus sect. Daucus</taxon>
    </lineage>
</organism>
<proteinExistence type="predicted"/>
<dbReference type="EMBL" id="CP093346">
    <property type="protein sequence ID" value="WOG95793.1"/>
    <property type="molecule type" value="Genomic_DNA"/>
</dbReference>
<protein>
    <recommendedName>
        <fullName evidence="1">F-box protein At3g26010-like beta-propeller domain-containing protein</fullName>
    </recommendedName>
</protein>
<dbReference type="AlphaFoldDB" id="A0A165A773"/>
<dbReference type="PANTHER" id="PTHR35546">
    <property type="entry name" value="F-BOX PROTEIN INTERACTION DOMAIN PROTEIN-RELATED"/>
    <property type="match status" value="1"/>
</dbReference>
<feature type="domain" description="F-box protein At3g26010-like beta-propeller" evidence="1">
    <location>
        <begin position="101"/>
        <end position="300"/>
    </location>
</feature>
<dbReference type="Gramene" id="KZM97027">
    <property type="protein sequence ID" value="KZM97027"/>
    <property type="gene ID" value="DCAR_015611"/>
</dbReference>
<dbReference type="InterPro" id="IPR055290">
    <property type="entry name" value="At3g26010-like"/>
</dbReference>
<evidence type="ECO:0000259" key="1">
    <source>
        <dbReference type="Pfam" id="PF24750"/>
    </source>
</evidence>
<dbReference type="Pfam" id="PF24750">
    <property type="entry name" value="b-prop_At3g26010-like"/>
    <property type="match status" value="1"/>
</dbReference>